<dbReference type="EMBL" id="MU275991">
    <property type="protein sequence ID" value="KAI0044189.1"/>
    <property type="molecule type" value="Genomic_DNA"/>
</dbReference>
<comment type="caution">
    <text evidence="1">The sequence shown here is derived from an EMBL/GenBank/DDBJ whole genome shotgun (WGS) entry which is preliminary data.</text>
</comment>
<name>A0ACB8RJR3_9AGAM</name>
<reference evidence="1" key="1">
    <citation type="submission" date="2021-02" db="EMBL/GenBank/DDBJ databases">
        <authorList>
            <consortium name="DOE Joint Genome Institute"/>
            <person name="Ahrendt S."/>
            <person name="Looney B.P."/>
            <person name="Miyauchi S."/>
            <person name="Morin E."/>
            <person name="Drula E."/>
            <person name="Courty P.E."/>
            <person name="Chicoki N."/>
            <person name="Fauchery L."/>
            <person name="Kohler A."/>
            <person name="Kuo A."/>
            <person name="Labutti K."/>
            <person name="Pangilinan J."/>
            <person name="Lipzen A."/>
            <person name="Riley R."/>
            <person name="Andreopoulos W."/>
            <person name="He G."/>
            <person name="Johnson J."/>
            <person name="Barry K.W."/>
            <person name="Grigoriev I.V."/>
            <person name="Nagy L."/>
            <person name="Hibbett D."/>
            <person name="Henrissat B."/>
            <person name="Matheny P.B."/>
            <person name="Labbe J."/>
            <person name="Martin F."/>
        </authorList>
    </citation>
    <scope>NUCLEOTIDE SEQUENCE</scope>
    <source>
        <strain evidence="1">FP105234-sp</strain>
    </source>
</reference>
<accession>A0ACB8RJR3</accession>
<sequence length="162" mass="17019">MRLARTLFTLLFCVIATVRASSVRALRQHVAPRAQVDTCASIPLIPPAELPAGGGLQPMCLCLSGIPDAISSNPDLVQLVQYLGAAEATITLTSVVDYYGDVCTYPPGTTPVCSQSDPCGFQCLAPYVQQGSQCVCAAPYTSCNGVCDLFPNVRALRSCAAM</sequence>
<reference evidence="1" key="2">
    <citation type="journal article" date="2022" name="New Phytol.">
        <title>Evolutionary transition to the ectomycorrhizal habit in the genomes of a hyperdiverse lineage of mushroom-forming fungi.</title>
        <authorList>
            <person name="Looney B."/>
            <person name="Miyauchi S."/>
            <person name="Morin E."/>
            <person name="Drula E."/>
            <person name="Courty P.E."/>
            <person name="Kohler A."/>
            <person name="Kuo A."/>
            <person name="LaButti K."/>
            <person name="Pangilinan J."/>
            <person name="Lipzen A."/>
            <person name="Riley R."/>
            <person name="Andreopoulos W."/>
            <person name="He G."/>
            <person name="Johnson J."/>
            <person name="Nolan M."/>
            <person name="Tritt A."/>
            <person name="Barry K.W."/>
            <person name="Grigoriev I.V."/>
            <person name="Nagy L.G."/>
            <person name="Hibbett D."/>
            <person name="Henrissat B."/>
            <person name="Matheny P.B."/>
            <person name="Labbe J."/>
            <person name="Martin F.M."/>
        </authorList>
    </citation>
    <scope>NUCLEOTIDE SEQUENCE</scope>
    <source>
        <strain evidence="1">FP105234-sp</strain>
    </source>
</reference>
<evidence type="ECO:0000313" key="2">
    <source>
        <dbReference type="Proteomes" id="UP000814033"/>
    </source>
</evidence>
<dbReference type="Proteomes" id="UP000814033">
    <property type="component" value="Unassembled WGS sequence"/>
</dbReference>
<keyword evidence="2" id="KW-1185">Reference proteome</keyword>
<gene>
    <name evidence="1" type="ORF">FA95DRAFT_297128</name>
</gene>
<proteinExistence type="predicted"/>
<protein>
    <submittedName>
        <fullName evidence="1">Uncharacterized protein</fullName>
    </submittedName>
</protein>
<organism evidence="1 2">
    <name type="scientific">Auriscalpium vulgare</name>
    <dbReference type="NCBI Taxonomy" id="40419"/>
    <lineage>
        <taxon>Eukaryota</taxon>
        <taxon>Fungi</taxon>
        <taxon>Dikarya</taxon>
        <taxon>Basidiomycota</taxon>
        <taxon>Agaricomycotina</taxon>
        <taxon>Agaricomycetes</taxon>
        <taxon>Russulales</taxon>
        <taxon>Auriscalpiaceae</taxon>
        <taxon>Auriscalpium</taxon>
    </lineage>
</organism>
<evidence type="ECO:0000313" key="1">
    <source>
        <dbReference type="EMBL" id="KAI0044189.1"/>
    </source>
</evidence>